<protein>
    <submittedName>
        <fullName evidence="3">16098_t:CDS:1</fullName>
    </submittedName>
</protein>
<feature type="coiled-coil region" evidence="1">
    <location>
        <begin position="342"/>
        <end position="380"/>
    </location>
</feature>
<dbReference type="OrthoDB" id="687730at2759"/>
<proteinExistence type="predicted"/>
<dbReference type="PROSITE" id="PS50006">
    <property type="entry name" value="FHA_DOMAIN"/>
    <property type="match status" value="1"/>
</dbReference>
<gene>
    <name evidence="3" type="ORF">CPELLU_LOCUS14194</name>
</gene>
<dbReference type="PANTHER" id="PTHR15715:SF37">
    <property type="entry name" value="LD47843P"/>
    <property type="match status" value="1"/>
</dbReference>
<evidence type="ECO:0000313" key="4">
    <source>
        <dbReference type="Proteomes" id="UP000789759"/>
    </source>
</evidence>
<sequence length="627" mass="71929">MSSSASPLTLILEPTNDTFVTKRIKLNNTPVKIGRTTNRHSAPLESNGYFDSKVLSRTHAEIWCNNGNVFIRDLKSSNGTFVNGRCIGAENNEGDPVELRHNDKLSSYKRRSGRFSVFDDPEGSIYASLESELHCARDENRRLAETSNILNDMNNKIENKNNKMLFEDKSFLIRKIEDTQAKFQAHLEKCEPEKAALAADFTRQLEHAAFIQNEYDEKLQLYEKKVRQLEDNLKTIKSQDSISDKVEELKQRDQELTQLLEDTKDQLRSEQIFHSEQEEKLQSQIVEMVSQLNSSRSEIEELQHLHGSEVVDLKNKINETMTQLYDARGELENLQVLYSSDVDKFNNQIHELVTQLDDTKNELENTQNKYKVEIEDLQINHKNPGCDQSNAFIELDAKHKSVVSELCELKLKYKQVIEEHETLVLKLNEEHSAIIASRDDHIIKLKDENTNLLNQLSNFKEESRNTLDVVKKQLVDAQDEITHVVNENKILTLTNSDYLKNIATLKSCLKDTKGDDAELIRVENVNLKLENAKIKAELCRLQKENKSEIDKLVAEEVSKRLGAESSKSAIYRRHHKQESTIKDSEWTDFENIGERSCSITGTQNRKKDNSRPLFITGTIGLIAISLG</sequence>
<evidence type="ECO:0000313" key="3">
    <source>
        <dbReference type="EMBL" id="CAG8743023.1"/>
    </source>
</evidence>
<dbReference type="SUPFAM" id="SSF49879">
    <property type="entry name" value="SMAD/FHA domain"/>
    <property type="match status" value="1"/>
</dbReference>
<dbReference type="InterPro" id="IPR008984">
    <property type="entry name" value="SMAD_FHA_dom_sf"/>
</dbReference>
<feature type="non-terminal residue" evidence="3">
    <location>
        <position position="627"/>
    </location>
</feature>
<accession>A0A9N9ING6</accession>
<organism evidence="3 4">
    <name type="scientific">Cetraspora pellucida</name>
    <dbReference type="NCBI Taxonomy" id="1433469"/>
    <lineage>
        <taxon>Eukaryota</taxon>
        <taxon>Fungi</taxon>
        <taxon>Fungi incertae sedis</taxon>
        <taxon>Mucoromycota</taxon>
        <taxon>Glomeromycotina</taxon>
        <taxon>Glomeromycetes</taxon>
        <taxon>Diversisporales</taxon>
        <taxon>Gigasporaceae</taxon>
        <taxon>Cetraspora</taxon>
    </lineage>
</organism>
<name>A0A9N9ING6_9GLOM</name>
<dbReference type="AlphaFoldDB" id="A0A9N9ING6"/>
<dbReference type="InterPro" id="IPR051176">
    <property type="entry name" value="Cent_Immune-Sig_Mod"/>
</dbReference>
<dbReference type="PANTHER" id="PTHR15715">
    <property type="entry name" value="CENTROSOMAL PROTEIN OF 170 KDA"/>
    <property type="match status" value="1"/>
</dbReference>
<dbReference type="InterPro" id="IPR000253">
    <property type="entry name" value="FHA_dom"/>
</dbReference>
<dbReference type="EMBL" id="CAJVQA010016432">
    <property type="protein sequence ID" value="CAG8743023.1"/>
    <property type="molecule type" value="Genomic_DNA"/>
</dbReference>
<keyword evidence="1" id="KW-0175">Coiled coil</keyword>
<feature type="coiled-coil region" evidence="1">
    <location>
        <begin position="126"/>
        <end position="163"/>
    </location>
</feature>
<dbReference type="SMART" id="SM00240">
    <property type="entry name" value="FHA"/>
    <property type="match status" value="1"/>
</dbReference>
<reference evidence="3" key="1">
    <citation type="submission" date="2021-06" db="EMBL/GenBank/DDBJ databases">
        <authorList>
            <person name="Kallberg Y."/>
            <person name="Tangrot J."/>
            <person name="Rosling A."/>
        </authorList>
    </citation>
    <scope>NUCLEOTIDE SEQUENCE</scope>
    <source>
        <strain evidence="3">FL966</strain>
    </source>
</reference>
<dbReference type="Proteomes" id="UP000789759">
    <property type="component" value="Unassembled WGS sequence"/>
</dbReference>
<dbReference type="Gene3D" id="2.60.200.20">
    <property type="match status" value="1"/>
</dbReference>
<dbReference type="Pfam" id="PF00498">
    <property type="entry name" value="FHA"/>
    <property type="match status" value="1"/>
</dbReference>
<feature type="coiled-coil region" evidence="1">
    <location>
        <begin position="212"/>
        <end position="266"/>
    </location>
</feature>
<feature type="domain" description="FHA" evidence="2">
    <location>
        <begin position="31"/>
        <end position="87"/>
    </location>
</feature>
<keyword evidence="4" id="KW-1185">Reference proteome</keyword>
<evidence type="ECO:0000256" key="1">
    <source>
        <dbReference type="SAM" id="Coils"/>
    </source>
</evidence>
<feature type="coiled-coil region" evidence="1">
    <location>
        <begin position="442"/>
        <end position="480"/>
    </location>
</feature>
<comment type="caution">
    <text evidence="3">The sequence shown here is derived from an EMBL/GenBank/DDBJ whole genome shotgun (WGS) entry which is preliminary data.</text>
</comment>
<evidence type="ECO:0000259" key="2">
    <source>
        <dbReference type="PROSITE" id="PS50006"/>
    </source>
</evidence>